<keyword evidence="1" id="KW-0472">Membrane</keyword>
<reference evidence="2 3" key="1">
    <citation type="submission" date="2018-05" db="EMBL/GenBank/DDBJ databases">
        <title>Kurthia sibirica genome sequence.</title>
        <authorList>
            <person name="Maclea K.S."/>
            <person name="Goen A.E."/>
        </authorList>
    </citation>
    <scope>NUCLEOTIDE SEQUENCE [LARGE SCALE GENOMIC DNA]</scope>
    <source>
        <strain evidence="2 3">ATCC 49154</strain>
    </source>
</reference>
<accession>A0A2U3ANB6</accession>
<evidence type="ECO:0000313" key="2">
    <source>
        <dbReference type="EMBL" id="PWI26006.1"/>
    </source>
</evidence>
<feature type="transmembrane region" description="Helical" evidence="1">
    <location>
        <begin position="21"/>
        <end position="42"/>
    </location>
</feature>
<dbReference type="OrthoDB" id="9794315at2"/>
<protein>
    <submittedName>
        <fullName evidence="2">Uncharacterized protein</fullName>
    </submittedName>
</protein>
<evidence type="ECO:0000313" key="3">
    <source>
        <dbReference type="Proteomes" id="UP000245938"/>
    </source>
</evidence>
<keyword evidence="3" id="KW-1185">Reference proteome</keyword>
<evidence type="ECO:0000256" key="1">
    <source>
        <dbReference type="SAM" id="Phobius"/>
    </source>
</evidence>
<dbReference type="RefSeq" id="WP_109305427.1">
    <property type="nucleotide sequence ID" value="NZ_BJUF01000057.1"/>
</dbReference>
<feature type="transmembrane region" description="Helical" evidence="1">
    <location>
        <begin position="62"/>
        <end position="81"/>
    </location>
</feature>
<proteinExistence type="predicted"/>
<dbReference type="AlphaFoldDB" id="A0A2U3ANB6"/>
<gene>
    <name evidence="2" type="ORF">DEX24_05600</name>
</gene>
<comment type="caution">
    <text evidence="2">The sequence shown here is derived from an EMBL/GenBank/DDBJ whole genome shotgun (WGS) entry which is preliminary data.</text>
</comment>
<name>A0A2U3ANB6_9BACL</name>
<keyword evidence="1" id="KW-1133">Transmembrane helix</keyword>
<sequence>MTKRPIVKKIMPNSKRWIYTIRLFLGYGIAAAILVILTNIVLKLKGFPDGNWFAADEGTWLTFYGALIGGFITLLGVNQTIRFTQQEDQRMQQAEALEEQKEYDLTLIQHLWQLETSYHHLAKEFQIMHAKIKRITATERDEIQRLINTMQEDLLQHDFVSISSKINWDTYHKVMGRMKRIRNYFIDIETQLLSSNEAATTMAIKEDLLTMLSKEIVEIDLADADFESQRVALEEKHLNTN</sequence>
<keyword evidence="1" id="KW-0812">Transmembrane</keyword>
<dbReference type="Proteomes" id="UP000245938">
    <property type="component" value="Unassembled WGS sequence"/>
</dbReference>
<dbReference type="EMBL" id="QFVR01000005">
    <property type="protein sequence ID" value="PWI26006.1"/>
    <property type="molecule type" value="Genomic_DNA"/>
</dbReference>
<organism evidence="2 3">
    <name type="scientific">Kurthia sibirica</name>
    <dbReference type="NCBI Taxonomy" id="202750"/>
    <lineage>
        <taxon>Bacteria</taxon>
        <taxon>Bacillati</taxon>
        <taxon>Bacillota</taxon>
        <taxon>Bacilli</taxon>
        <taxon>Bacillales</taxon>
        <taxon>Caryophanaceae</taxon>
        <taxon>Kurthia</taxon>
    </lineage>
</organism>